<evidence type="ECO:0000313" key="5">
    <source>
        <dbReference type="EMBL" id="EGT46345.1"/>
    </source>
</evidence>
<dbReference type="EMBL" id="GL379817">
    <property type="protein sequence ID" value="EGT46345.1"/>
    <property type="molecule type" value="Genomic_DNA"/>
</dbReference>
<dbReference type="PROSITE" id="PS50089">
    <property type="entry name" value="ZF_RING_2"/>
    <property type="match status" value="1"/>
</dbReference>
<dbReference type="InParanoid" id="G0MWT8"/>
<keyword evidence="2" id="KW-0862">Zinc</keyword>
<keyword evidence="1 3" id="KW-0479">Metal-binding</keyword>
<dbReference type="HOGENOM" id="CLU_140556_0_0_1"/>
<evidence type="ECO:0000313" key="6">
    <source>
        <dbReference type="Proteomes" id="UP000008068"/>
    </source>
</evidence>
<evidence type="ECO:0000256" key="1">
    <source>
        <dbReference type="ARBA" id="ARBA00022771"/>
    </source>
</evidence>
<keyword evidence="6" id="KW-1185">Reference proteome</keyword>
<name>G0MWT8_CAEBE</name>
<dbReference type="InterPro" id="IPR013083">
    <property type="entry name" value="Znf_RING/FYVE/PHD"/>
</dbReference>
<dbReference type="STRING" id="135651.G0MWT8"/>
<gene>
    <name evidence="5" type="ORF">CAEBREN_01161</name>
</gene>
<reference evidence="6" key="1">
    <citation type="submission" date="2011-07" db="EMBL/GenBank/DDBJ databases">
        <authorList>
            <consortium name="Caenorhabditis brenneri Sequencing and Analysis Consortium"/>
            <person name="Wilson R.K."/>
        </authorList>
    </citation>
    <scope>NUCLEOTIDE SEQUENCE [LARGE SCALE GENOMIC DNA]</scope>
    <source>
        <strain evidence="6">PB2801</strain>
    </source>
</reference>
<dbReference type="AlphaFoldDB" id="G0MWT8"/>
<dbReference type="Gene3D" id="3.30.40.10">
    <property type="entry name" value="Zinc/RING finger domain, C3HC4 (zinc finger)"/>
    <property type="match status" value="1"/>
</dbReference>
<sequence>MAVQTAESRRAVNEISAKPEPVPIRKDVAPKPTCNICSCPYTETGLHTPRQIKECGRTICEQCANKLLNAKIQNRLVCPFCQKVTVVNGPAGSLPKNFALLEYSRDVVQRN</sequence>
<proteinExistence type="predicted"/>
<evidence type="ECO:0000256" key="2">
    <source>
        <dbReference type="ARBA" id="ARBA00022833"/>
    </source>
</evidence>
<dbReference type="InterPro" id="IPR052667">
    <property type="entry name" value="E3_ubiquitin-ligase_RING"/>
</dbReference>
<accession>G0MWT8</accession>
<evidence type="ECO:0000256" key="3">
    <source>
        <dbReference type="PROSITE-ProRule" id="PRU00175"/>
    </source>
</evidence>
<dbReference type="PANTHER" id="PTHR47156">
    <property type="entry name" value="PROTEIN CBG20824"/>
    <property type="match status" value="1"/>
</dbReference>
<dbReference type="SUPFAM" id="SSF57850">
    <property type="entry name" value="RING/U-box"/>
    <property type="match status" value="1"/>
</dbReference>
<organism evidence="6">
    <name type="scientific">Caenorhabditis brenneri</name>
    <name type="common">Nematode worm</name>
    <dbReference type="NCBI Taxonomy" id="135651"/>
    <lineage>
        <taxon>Eukaryota</taxon>
        <taxon>Metazoa</taxon>
        <taxon>Ecdysozoa</taxon>
        <taxon>Nematoda</taxon>
        <taxon>Chromadorea</taxon>
        <taxon>Rhabditida</taxon>
        <taxon>Rhabditina</taxon>
        <taxon>Rhabditomorpha</taxon>
        <taxon>Rhabditoidea</taxon>
        <taxon>Rhabditidae</taxon>
        <taxon>Peloderinae</taxon>
        <taxon>Caenorhabditis</taxon>
    </lineage>
</organism>
<dbReference type="InterPro" id="IPR001841">
    <property type="entry name" value="Znf_RING"/>
</dbReference>
<keyword evidence="1 3" id="KW-0863">Zinc-finger</keyword>
<dbReference type="OrthoDB" id="252722at2759"/>
<dbReference type="Proteomes" id="UP000008068">
    <property type="component" value="Unassembled WGS sequence"/>
</dbReference>
<protein>
    <recommendedName>
        <fullName evidence="4">RING-type domain-containing protein</fullName>
    </recommendedName>
</protein>
<evidence type="ECO:0000259" key="4">
    <source>
        <dbReference type="PROSITE" id="PS50089"/>
    </source>
</evidence>
<dbReference type="GO" id="GO:0008270">
    <property type="term" value="F:zinc ion binding"/>
    <property type="evidence" value="ECO:0007669"/>
    <property type="project" value="UniProtKB-KW"/>
</dbReference>
<feature type="domain" description="RING-type" evidence="4">
    <location>
        <begin position="34"/>
        <end position="82"/>
    </location>
</feature>
<dbReference type="PANTHER" id="PTHR47156:SF10">
    <property type="entry name" value="E3 UBIQUITIN-PROTEIN LIGASE TRIM-21-RELATED"/>
    <property type="match status" value="1"/>
</dbReference>